<evidence type="ECO:0000313" key="3">
    <source>
        <dbReference type="Proteomes" id="UP000009328"/>
    </source>
</evidence>
<dbReference type="InParanoid" id="K0K740"/>
<protein>
    <submittedName>
        <fullName evidence="2">Uncharacterized protein</fullName>
    </submittedName>
</protein>
<feature type="region of interest" description="Disordered" evidence="1">
    <location>
        <begin position="191"/>
        <end position="211"/>
    </location>
</feature>
<organism evidence="2 3">
    <name type="scientific">Wickerhamomyces ciferrii (strain ATCC 14091 / BCRC 22168 / CBS 111 / JCM 3599 / NBRC 0793 / NRRL Y-1031 F-60-10)</name>
    <name type="common">Yeast</name>
    <name type="synonym">Pichia ciferrii</name>
    <dbReference type="NCBI Taxonomy" id="1206466"/>
    <lineage>
        <taxon>Eukaryota</taxon>
        <taxon>Fungi</taxon>
        <taxon>Dikarya</taxon>
        <taxon>Ascomycota</taxon>
        <taxon>Saccharomycotina</taxon>
        <taxon>Saccharomycetes</taxon>
        <taxon>Phaffomycetales</taxon>
        <taxon>Wickerhamomycetaceae</taxon>
        <taxon>Wickerhamomyces</taxon>
    </lineage>
</organism>
<proteinExistence type="predicted"/>
<evidence type="ECO:0000313" key="2">
    <source>
        <dbReference type="EMBL" id="CCH40680.1"/>
    </source>
</evidence>
<comment type="caution">
    <text evidence="2">The sequence shown here is derived from an EMBL/GenBank/DDBJ whole genome shotgun (WGS) entry which is preliminary data.</text>
</comment>
<name>K0K740_WICCF</name>
<evidence type="ECO:0000256" key="1">
    <source>
        <dbReference type="SAM" id="MobiDB-lite"/>
    </source>
</evidence>
<keyword evidence="3" id="KW-1185">Reference proteome</keyword>
<gene>
    <name evidence="2" type="ORF">BN7_214</name>
</gene>
<dbReference type="Proteomes" id="UP000009328">
    <property type="component" value="Unassembled WGS sequence"/>
</dbReference>
<reference evidence="2 3" key="1">
    <citation type="journal article" date="2012" name="Eukaryot. Cell">
        <title>Draft genome sequence of Wickerhamomyces ciferrii NRRL Y-1031 F-60-10.</title>
        <authorList>
            <person name="Schneider J."/>
            <person name="Andrea H."/>
            <person name="Blom J."/>
            <person name="Jaenicke S."/>
            <person name="Ruckert C."/>
            <person name="Schorsch C."/>
            <person name="Szczepanowski R."/>
            <person name="Farwick M."/>
            <person name="Goesmann A."/>
            <person name="Puhler A."/>
            <person name="Schaffer S."/>
            <person name="Tauch A."/>
            <person name="Kohler T."/>
            <person name="Brinkrolf K."/>
        </authorList>
    </citation>
    <scope>NUCLEOTIDE SEQUENCE [LARGE SCALE GENOMIC DNA]</scope>
    <source>
        <strain evidence="3">ATCC 14091 / BCRC 22168 / CBS 111 / JCM 3599 / NBRC 0793 / NRRL Y-1031 F-60-10</strain>
    </source>
</reference>
<sequence>MDTHQQESEEADVSSQDSHDEISSTYEGVSTRSPYWLFQYYLIINKSIAEPLVICLNEVFPFEGFKLYQLVMNELRLDTRRLILQHLALQQANPNDALSDDEESFIDELDVKDTPETPHGSTGTSSSPNLYYLNHEKEDFIVYKEIDVQYFENCLAAAPTAQNISESLTGGFNKSDSLHEFPTNEEPIELSYQESSHISGPPKQADYNSNDNYKHPMIDDFKIPGPADPDIEIEDFIELCGTMLFTDLITESDDDIYLGDFDEFMN</sequence>
<dbReference type="AlphaFoldDB" id="K0K740"/>
<dbReference type="EMBL" id="CAIF01000003">
    <property type="protein sequence ID" value="CCH40680.1"/>
    <property type="molecule type" value="Genomic_DNA"/>
</dbReference>
<accession>K0K740</accession>
<dbReference type="HOGENOM" id="CLU_1046642_0_0_1"/>
<feature type="region of interest" description="Disordered" evidence="1">
    <location>
        <begin position="1"/>
        <end position="25"/>
    </location>
</feature>